<reference evidence="1" key="1">
    <citation type="journal article" date="2021" name="PeerJ">
        <title>Analysis of 44 Vibrio anguillarum genomes reveals high genetic diversity.</title>
        <authorList>
            <person name="Hansen M.J."/>
            <person name="Dalsgaard I."/>
        </authorList>
    </citation>
    <scope>NUCLEOTIDE SEQUENCE</scope>
    <source>
        <strain evidence="1">850617-1/1</strain>
    </source>
</reference>
<proteinExistence type="predicted"/>
<gene>
    <name evidence="1" type="ORF">ERJ77_21320</name>
</gene>
<feature type="non-terminal residue" evidence="1">
    <location>
        <position position="101"/>
    </location>
</feature>
<sequence>MIKLTDLEHQNKLLKAQEHVGAHINYLMDVLKPVIERGDWDELESLDIGFTVTGESLGKIGDDEAWRKLQPYFEPRAKQTRTIDFTLDGKVIERNLKNQLK</sequence>
<organism evidence="1 2">
    <name type="scientific">Vibrio anguillarum</name>
    <name type="common">Listonella anguillarum</name>
    <dbReference type="NCBI Taxonomy" id="55601"/>
    <lineage>
        <taxon>Bacteria</taxon>
        <taxon>Pseudomonadati</taxon>
        <taxon>Pseudomonadota</taxon>
        <taxon>Gammaproteobacteria</taxon>
        <taxon>Vibrionales</taxon>
        <taxon>Vibrionaceae</taxon>
        <taxon>Vibrio</taxon>
    </lineage>
</organism>
<name>A0AAW4BKV9_VIBAN</name>
<dbReference type="EMBL" id="SCLC01000514">
    <property type="protein sequence ID" value="MBF4436981.1"/>
    <property type="molecule type" value="Genomic_DNA"/>
</dbReference>
<accession>A0AAW4BKV9</accession>
<comment type="caution">
    <text evidence="1">The sequence shown here is derived from an EMBL/GenBank/DDBJ whole genome shotgun (WGS) entry which is preliminary data.</text>
</comment>
<evidence type="ECO:0000313" key="2">
    <source>
        <dbReference type="Proteomes" id="UP000786185"/>
    </source>
</evidence>
<dbReference type="Proteomes" id="UP000786185">
    <property type="component" value="Unassembled WGS sequence"/>
</dbReference>
<protein>
    <submittedName>
        <fullName evidence="1">Site-specific integrase</fullName>
    </submittedName>
</protein>
<dbReference type="AlphaFoldDB" id="A0AAW4BKV9"/>
<evidence type="ECO:0000313" key="1">
    <source>
        <dbReference type="EMBL" id="MBF4436981.1"/>
    </source>
</evidence>